<organism evidence="8 9">
    <name type="scientific">Polaribacter filamentus</name>
    <dbReference type="NCBI Taxonomy" id="53483"/>
    <lineage>
        <taxon>Bacteria</taxon>
        <taxon>Pseudomonadati</taxon>
        <taxon>Bacteroidota</taxon>
        <taxon>Flavobacteriia</taxon>
        <taxon>Flavobacteriales</taxon>
        <taxon>Flavobacteriaceae</taxon>
    </lineage>
</organism>
<evidence type="ECO:0000256" key="1">
    <source>
        <dbReference type="ARBA" id="ARBA00010699"/>
    </source>
</evidence>
<dbReference type="InterPro" id="IPR005794">
    <property type="entry name" value="Fmt"/>
</dbReference>
<keyword evidence="9" id="KW-1185">Reference proteome</keyword>
<dbReference type="Gene3D" id="3.40.50.12230">
    <property type="match status" value="1"/>
</dbReference>
<evidence type="ECO:0000256" key="3">
    <source>
        <dbReference type="ARBA" id="ARBA00022679"/>
    </source>
</evidence>
<dbReference type="InterPro" id="IPR011034">
    <property type="entry name" value="Formyl_transferase-like_C_sf"/>
</dbReference>
<evidence type="ECO:0000256" key="5">
    <source>
        <dbReference type="HAMAP-Rule" id="MF_00182"/>
    </source>
</evidence>
<dbReference type="AlphaFoldDB" id="A0A2S7KV51"/>
<feature type="domain" description="Formyl transferase N-terminal" evidence="6">
    <location>
        <begin position="2"/>
        <end position="169"/>
    </location>
</feature>
<evidence type="ECO:0000259" key="7">
    <source>
        <dbReference type="Pfam" id="PF02911"/>
    </source>
</evidence>
<feature type="domain" description="Formyl transferase C-terminal" evidence="7">
    <location>
        <begin position="197"/>
        <end position="297"/>
    </location>
</feature>
<comment type="catalytic activity">
    <reaction evidence="5">
        <text>L-methionyl-tRNA(fMet) + (6R)-10-formyltetrahydrofolate = N-formyl-L-methionyl-tRNA(fMet) + (6S)-5,6,7,8-tetrahydrofolate + H(+)</text>
        <dbReference type="Rhea" id="RHEA:24380"/>
        <dbReference type="Rhea" id="RHEA-COMP:9952"/>
        <dbReference type="Rhea" id="RHEA-COMP:9953"/>
        <dbReference type="ChEBI" id="CHEBI:15378"/>
        <dbReference type="ChEBI" id="CHEBI:57453"/>
        <dbReference type="ChEBI" id="CHEBI:78530"/>
        <dbReference type="ChEBI" id="CHEBI:78844"/>
        <dbReference type="ChEBI" id="CHEBI:195366"/>
        <dbReference type="EC" id="2.1.2.9"/>
    </reaction>
</comment>
<reference evidence="8 9" key="1">
    <citation type="submission" date="2016-11" db="EMBL/GenBank/DDBJ databases">
        <title>Trade-off between light-utilization and light-protection in marine flavobacteria.</title>
        <authorList>
            <person name="Kumagai Y."/>
        </authorList>
    </citation>
    <scope>NUCLEOTIDE SEQUENCE [LARGE SCALE GENOMIC DNA]</scope>
    <source>
        <strain evidence="8 9">ATCC 700397</strain>
    </source>
</reference>
<evidence type="ECO:0000313" key="9">
    <source>
        <dbReference type="Proteomes" id="UP000239522"/>
    </source>
</evidence>
<dbReference type="Proteomes" id="UP000239522">
    <property type="component" value="Unassembled WGS sequence"/>
</dbReference>
<keyword evidence="3 5" id="KW-0808">Transferase</keyword>
<dbReference type="InterPro" id="IPR044135">
    <property type="entry name" value="Met-tRNA-FMT_C"/>
</dbReference>
<dbReference type="GO" id="GO:0005829">
    <property type="term" value="C:cytosol"/>
    <property type="evidence" value="ECO:0007669"/>
    <property type="project" value="TreeGrafter"/>
</dbReference>
<dbReference type="GO" id="GO:0004479">
    <property type="term" value="F:methionyl-tRNA formyltransferase activity"/>
    <property type="evidence" value="ECO:0007669"/>
    <property type="project" value="UniProtKB-UniRule"/>
</dbReference>
<name>A0A2S7KV51_9FLAO</name>
<evidence type="ECO:0000256" key="4">
    <source>
        <dbReference type="ARBA" id="ARBA00022917"/>
    </source>
</evidence>
<dbReference type="CDD" id="cd08646">
    <property type="entry name" value="FMT_core_Met-tRNA-FMT_N"/>
    <property type="match status" value="1"/>
</dbReference>
<dbReference type="CDD" id="cd08704">
    <property type="entry name" value="Met_tRNA_FMT_C"/>
    <property type="match status" value="1"/>
</dbReference>
<evidence type="ECO:0000256" key="2">
    <source>
        <dbReference type="ARBA" id="ARBA00012261"/>
    </source>
</evidence>
<dbReference type="PANTHER" id="PTHR11138">
    <property type="entry name" value="METHIONYL-TRNA FORMYLTRANSFERASE"/>
    <property type="match status" value="1"/>
</dbReference>
<keyword evidence="4 5" id="KW-0648">Protein biosynthesis</keyword>
<dbReference type="PANTHER" id="PTHR11138:SF5">
    <property type="entry name" value="METHIONYL-TRNA FORMYLTRANSFERASE, MITOCHONDRIAL"/>
    <property type="match status" value="1"/>
</dbReference>
<dbReference type="InterPro" id="IPR002376">
    <property type="entry name" value="Formyl_transf_N"/>
</dbReference>
<evidence type="ECO:0000259" key="6">
    <source>
        <dbReference type="Pfam" id="PF00551"/>
    </source>
</evidence>
<dbReference type="HAMAP" id="MF_00182">
    <property type="entry name" value="Formyl_trans"/>
    <property type="match status" value="1"/>
</dbReference>
<accession>A0A2S7KV51</accession>
<comment type="similarity">
    <text evidence="1 5">Belongs to the Fmt family.</text>
</comment>
<sequence>MGTPDFAVTILKHLVDNNYNIVGVITAADKPAGRGRKLNESDIKKYALSKNLNILQPKNLKNEDFHQKLKALNADLQIVVAFRMLPEAVWKMPKFGTFNLHASLLPQYRGAAPIHWAVINGETKTGVTTFFIDDKIDTGEIILQEEIAILNNETVGTLHDKLMFLGADLVAKTIDLISDGNIITKKQPELEKKSAPKLNPENTKVDWTDSLDTIYNKIRGLNPFPAAWTIIKNDGEEISAKIYAIQKEITEHKFATGKIITTKKEMKVAVNNGFIIIEEIKLSGKKKMDVKSLLNGYTFSKKAEML</sequence>
<dbReference type="InterPro" id="IPR036477">
    <property type="entry name" value="Formyl_transf_N_sf"/>
</dbReference>
<dbReference type="NCBIfam" id="TIGR00460">
    <property type="entry name" value="fmt"/>
    <property type="match status" value="1"/>
</dbReference>
<dbReference type="SUPFAM" id="SSF53328">
    <property type="entry name" value="Formyltransferase"/>
    <property type="match status" value="1"/>
</dbReference>
<dbReference type="EC" id="2.1.2.9" evidence="2 5"/>
<evidence type="ECO:0000313" key="8">
    <source>
        <dbReference type="EMBL" id="PQB06476.1"/>
    </source>
</evidence>
<dbReference type="OrthoDB" id="9802815at2"/>
<gene>
    <name evidence="5" type="primary">fmt</name>
    <name evidence="8" type="ORF">BST83_04280</name>
</gene>
<feature type="binding site" evidence="5">
    <location>
        <begin position="103"/>
        <end position="106"/>
    </location>
    <ligand>
        <name>(6S)-5,6,7,8-tetrahydrofolate</name>
        <dbReference type="ChEBI" id="CHEBI:57453"/>
    </ligand>
</feature>
<dbReference type="SUPFAM" id="SSF50486">
    <property type="entry name" value="FMT C-terminal domain-like"/>
    <property type="match status" value="1"/>
</dbReference>
<dbReference type="InterPro" id="IPR005793">
    <property type="entry name" value="Formyl_trans_C"/>
</dbReference>
<dbReference type="Pfam" id="PF00551">
    <property type="entry name" value="Formyl_trans_N"/>
    <property type="match status" value="1"/>
</dbReference>
<dbReference type="EMBL" id="MQUA01000013">
    <property type="protein sequence ID" value="PQB06476.1"/>
    <property type="molecule type" value="Genomic_DNA"/>
</dbReference>
<proteinExistence type="inferred from homology"/>
<dbReference type="Pfam" id="PF02911">
    <property type="entry name" value="Formyl_trans_C"/>
    <property type="match status" value="1"/>
</dbReference>
<dbReference type="InterPro" id="IPR041711">
    <property type="entry name" value="Met-tRNA-FMT_N"/>
</dbReference>
<comment type="function">
    <text evidence="5">Attaches a formyl group to the free amino group of methionyl-tRNA(fMet). The formyl group appears to play a dual role in the initiator identity of N-formylmethionyl-tRNA by promoting its recognition by IF2 and preventing the misappropriation of this tRNA by the elongation apparatus.</text>
</comment>
<comment type="caution">
    <text evidence="8">The sequence shown here is derived from an EMBL/GenBank/DDBJ whole genome shotgun (WGS) entry which is preliminary data.</text>
</comment>
<protein>
    <recommendedName>
        <fullName evidence="2 5">Methionyl-tRNA formyltransferase</fullName>
        <ecNumber evidence="2 5">2.1.2.9</ecNumber>
    </recommendedName>
</protein>